<organism evidence="1 2">
    <name type="scientific">Roseofilum capinflatum BLCC-M114</name>
    <dbReference type="NCBI Taxonomy" id="3022440"/>
    <lineage>
        <taxon>Bacteria</taxon>
        <taxon>Bacillati</taxon>
        <taxon>Cyanobacteriota</taxon>
        <taxon>Cyanophyceae</taxon>
        <taxon>Desertifilales</taxon>
        <taxon>Desertifilaceae</taxon>
        <taxon>Roseofilum</taxon>
        <taxon>Roseofilum capinflatum</taxon>
    </lineage>
</organism>
<sequence>MSKPLGLPPAAIGAIKVGATLLMSGAIALESYNLIHPFIDWSAPTAIVGLIILERLAVIVHIVEAIAAAYFAPSHQQPPLKTALYTFFVGTVGLLELLKGELQEDRA</sequence>
<gene>
    <name evidence="1" type="ORF">PMG25_06960</name>
</gene>
<keyword evidence="2" id="KW-1185">Reference proteome</keyword>
<dbReference type="RefSeq" id="WP_283766175.1">
    <property type="nucleotide sequence ID" value="NZ_JAQOSO010000030.1"/>
</dbReference>
<dbReference type="EMBL" id="JAQOSO010000030">
    <property type="protein sequence ID" value="MDJ1173830.1"/>
    <property type="molecule type" value="Genomic_DNA"/>
</dbReference>
<accession>A0ABT7B3T8</accession>
<protein>
    <submittedName>
        <fullName evidence="1">Uncharacterized protein</fullName>
    </submittedName>
</protein>
<comment type="caution">
    <text evidence="1">The sequence shown here is derived from an EMBL/GenBank/DDBJ whole genome shotgun (WGS) entry which is preliminary data.</text>
</comment>
<evidence type="ECO:0000313" key="2">
    <source>
        <dbReference type="Proteomes" id="UP001235849"/>
    </source>
</evidence>
<evidence type="ECO:0000313" key="1">
    <source>
        <dbReference type="EMBL" id="MDJ1173830.1"/>
    </source>
</evidence>
<proteinExistence type="predicted"/>
<dbReference type="Proteomes" id="UP001235849">
    <property type="component" value="Unassembled WGS sequence"/>
</dbReference>
<reference evidence="1 2" key="1">
    <citation type="submission" date="2023-01" db="EMBL/GenBank/DDBJ databases">
        <title>Novel diversity within Roseofilum (Cyanobacteria; Desertifilaceae) from marine benthic mats with descriptions of four novel species.</title>
        <authorList>
            <person name="Wang Y."/>
            <person name="Berthold D.E."/>
            <person name="Hu J."/>
            <person name="Lefler F.W."/>
            <person name="Laughinghouse H.D. IV."/>
        </authorList>
    </citation>
    <scope>NUCLEOTIDE SEQUENCE [LARGE SCALE GENOMIC DNA]</scope>
    <source>
        <strain evidence="1 2">BLCC-M114</strain>
    </source>
</reference>
<name>A0ABT7B3T8_9CYAN</name>